<comment type="caution">
    <text evidence="2">The sequence shown here is derived from an EMBL/GenBank/DDBJ whole genome shotgun (WGS) entry which is preliminary data.</text>
</comment>
<dbReference type="SUPFAM" id="SSF56219">
    <property type="entry name" value="DNase I-like"/>
    <property type="match status" value="1"/>
</dbReference>
<dbReference type="OrthoDB" id="1939300at2759"/>
<dbReference type="InterPro" id="IPR025558">
    <property type="entry name" value="DUF4283"/>
</dbReference>
<dbReference type="AlphaFoldDB" id="A0A9Q1GTG7"/>
<dbReference type="PANTHER" id="PTHR33710:SF86">
    <property type="entry name" value="VIRAL MOVEMENT PROTEIN"/>
    <property type="match status" value="1"/>
</dbReference>
<keyword evidence="3" id="KW-1185">Reference proteome</keyword>
<organism evidence="2 3">
    <name type="scientific">Carnegiea gigantea</name>
    <dbReference type="NCBI Taxonomy" id="171969"/>
    <lineage>
        <taxon>Eukaryota</taxon>
        <taxon>Viridiplantae</taxon>
        <taxon>Streptophyta</taxon>
        <taxon>Embryophyta</taxon>
        <taxon>Tracheophyta</taxon>
        <taxon>Spermatophyta</taxon>
        <taxon>Magnoliopsida</taxon>
        <taxon>eudicotyledons</taxon>
        <taxon>Gunneridae</taxon>
        <taxon>Pentapetalae</taxon>
        <taxon>Caryophyllales</taxon>
        <taxon>Cactineae</taxon>
        <taxon>Cactaceae</taxon>
        <taxon>Cactoideae</taxon>
        <taxon>Echinocereeae</taxon>
        <taxon>Carnegiea</taxon>
    </lineage>
</organism>
<name>A0A9Q1GTG7_9CARY</name>
<sequence>MATRLEEAWQNLKLTAGEEQVITTEEDDDTTSGELISLYLLGRLHTSNSFNLRAMKSVLRNVWKPSKGLVMRDLDSNLFIFQFFFAADRDFVLNEGPWAFDGYILLLKQITRLEVPSEVEFRSGHFWVKAYDILEKKQTTSFAQVLASNISEFASCDETTMFGVDKALCFRVDIDISKPLRRGIYIKASEGHDNLQYGIWLRASPRKSQSCNAKTKLLEKKKLFMAFKKKPVSSQVRMKLTFKELAPTNEQEQISPLACENAAQMMIDMDHVIDPGPEVQKKGGSPKCQASIDNIRTFFIDNGLYDLEFTGDEFTWCNYQENGMVVEERLDRFCANTEWSLLIPNASASHVDFDMSNHLPILLRCSPRNNEKKDREKRFMFENMWFIDLTCKEVVTNARNSASSLNAMENLLSRIHKCSA</sequence>
<accession>A0A9Q1GTG7</accession>
<evidence type="ECO:0000313" key="2">
    <source>
        <dbReference type="EMBL" id="KAJ8426626.1"/>
    </source>
</evidence>
<dbReference type="Proteomes" id="UP001153076">
    <property type="component" value="Unassembled WGS sequence"/>
</dbReference>
<dbReference type="InterPro" id="IPR036691">
    <property type="entry name" value="Endo/exonu/phosph_ase_sf"/>
</dbReference>
<dbReference type="PANTHER" id="PTHR33710">
    <property type="entry name" value="BNAC02G09200D PROTEIN"/>
    <property type="match status" value="1"/>
</dbReference>
<evidence type="ECO:0000259" key="1">
    <source>
        <dbReference type="Pfam" id="PF14111"/>
    </source>
</evidence>
<dbReference type="Pfam" id="PF14111">
    <property type="entry name" value="DUF4283"/>
    <property type="match status" value="1"/>
</dbReference>
<proteinExistence type="predicted"/>
<evidence type="ECO:0000313" key="3">
    <source>
        <dbReference type="Proteomes" id="UP001153076"/>
    </source>
</evidence>
<dbReference type="EMBL" id="JAKOGI010001259">
    <property type="protein sequence ID" value="KAJ8426626.1"/>
    <property type="molecule type" value="Genomic_DNA"/>
</dbReference>
<reference evidence="2" key="1">
    <citation type="submission" date="2022-04" db="EMBL/GenBank/DDBJ databases">
        <title>Carnegiea gigantea Genome sequencing and assembly v2.</title>
        <authorList>
            <person name="Copetti D."/>
            <person name="Sanderson M.J."/>
            <person name="Burquez A."/>
            <person name="Wojciechowski M.F."/>
        </authorList>
    </citation>
    <scope>NUCLEOTIDE SEQUENCE</scope>
    <source>
        <strain evidence="2">SGP5-SGP5p</strain>
        <tissue evidence="2">Aerial part</tissue>
    </source>
</reference>
<feature type="domain" description="DUF4283" evidence="1">
    <location>
        <begin position="37"/>
        <end position="111"/>
    </location>
</feature>
<gene>
    <name evidence="2" type="ORF">Cgig2_016069</name>
</gene>
<protein>
    <recommendedName>
        <fullName evidence="1">DUF4283 domain-containing protein</fullName>
    </recommendedName>
</protein>